<evidence type="ECO:0000256" key="1">
    <source>
        <dbReference type="ARBA" id="ARBA00023125"/>
    </source>
</evidence>
<reference evidence="3 4" key="1">
    <citation type="submission" date="2019-11" db="EMBL/GenBank/DDBJ databases">
        <title>Bacillus lacus genome.</title>
        <authorList>
            <person name="Allen C.J."/>
            <person name="Newman J.D."/>
        </authorList>
    </citation>
    <scope>NUCLEOTIDE SEQUENCE [LARGE SCALE GENOMIC DNA]</scope>
    <source>
        <strain evidence="3 4">KCTC 33946</strain>
    </source>
</reference>
<dbReference type="SMART" id="SM00530">
    <property type="entry name" value="HTH_XRE"/>
    <property type="match status" value="1"/>
</dbReference>
<protein>
    <submittedName>
        <fullName evidence="3">Helix-turn-helix domain-containing protein</fullName>
    </submittedName>
</protein>
<sequence length="156" mass="18126">MNLHTLLLNGQQYTRIQYVIVILRVVPKDKGGVGLSYLGRRLKELRQGSGLSLRELGERINMNYSHLSRLENGQKIPSLETIELLAKFFEVKASYLLGEVDTYEFNEDEEDFVKDLDLSLKEVQEKYNITFEGKPVTDEELKDILTYLKVKRDIKK</sequence>
<evidence type="ECO:0000313" key="4">
    <source>
        <dbReference type="Proteomes" id="UP000448867"/>
    </source>
</evidence>
<dbReference type="CDD" id="cd00093">
    <property type="entry name" value="HTH_XRE"/>
    <property type="match status" value="1"/>
</dbReference>
<evidence type="ECO:0000313" key="3">
    <source>
        <dbReference type="EMBL" id="MRX70881.1"/>
    </source>
</evidence>
<comment type="caution">
    <text evidence="3">The sequence shown here is derived from an EMBL/GenBank/DDBJ whole genome shotgun (WGS) entry which is preliminary data.</text>
</comment>
<dbReference type="GO" id="GO:0003677">
    <property type="term" value="F:DNA binding"/>
    <property type="evidence" value="ECO:0007669"/>
    <property type="project" value="UniProtKB-KW"/>
</dbReference>
<evidence type="ECO:0000259" key="2">
    <source>
        <dbReference type="PROSITE" id="PS50943"/>
    </source>
</evidence>
<dbReference type="InterPro" id="IPR050807">
    <property type="entry name" value="TransReg_Diox_bact_type"/>
</dbReference>
<keyword evidence="4" id="KW-1185">Reference proteome</keyword>
<accession>A0A7X2LX43</accession>
<dbReference type="InterPro" id="IPR001387">
    <property type="entry name" value="Cro/C1-type_HTH"/>
</dbReference>
<dbReference type="Gene3D" id="1.10.260.40">
    <property type="entry name" value="lambda repressor-like DNA-binding domains"/>
    <property type="match status" value="1"/>
</dbReference>
<dbReference type="PROSITE" id="PS50943">
    <property type="entry name" value="HTH_CROC1"/>
    <property type="match status" value="1"/>
</dbReference>
<proteinExistence type="predicted"/>
<dbReference type="GO" id="GO:0003700">
    <property type="term" value="F:DNA-binding transcription factor activity"/>
    <property type="evidence" value="ECO:0007669"/>
    <property type="project" value="TreeGrafter"/>
</dbReference>
<feature type="domain" description="HTH cro/C1-type" evidence="2">
    <location>
        <begin position="42"/>
        <end position="96"/>
    </location>
</feature>
<keyword evidence="1" id="KW-0238">DNA-binding</keyword>
<dbReference type="Pfam" id="PF01381">
    <property type="entry name" value="HTH_3"/>
    <property type="match status" value="1"/>
</dbReference>
<dbReference type="SUPFAM" id="SSF47413">
    <property type="entry name" value="lambda repressor-like DNA-binding domains"/>
    <property type="match status" value="1"/>
</dbReference>
<name>A0A7X2LX43_9BACI</name>
<dbReference type="AlphaFoldDB" id="A0A7X2LX43"/>
<dbReference type="EMBL" id="WKKI01000002">
    <property type="protein sequence ID" value="MRX70881.1"/>
    <property type="molecule type" value="Genomic_DNA"/>
</dbReference>
<dbReference type="Proteomes" id="UP000448867">
    <property type="component" value="Unassembled WGS sequence"/>
</dbReference>
<gene>
    <name evidence="3" type="ORF">GJU40_01700</name>
</gene>
<dbReference type="PANTHER" id="PTHR46797">
    <property type="entry name" value="HTH-TYPE TRANSCRIPTIONAL REGULATOR"/>
    <property type="match status" value="1"/>
</dbReference>
<dbReference type="InterPro" id="IPR010982">
    <property type="entry name" value="Lambda_DNA-bd_dom_sf"/>
</dbReference>
<dbReference type="PANTHER" id="PTHR46797:SF1">
    <property type="entry name" value="METHYLPHOSPHONATE SYNTHASE"/>
    <property type="match status" value="1"/>
</dbReference>
<organism evidence="3 4">
    <name type="scientific">Metabacillus lacus</name>
    <dbReference type="NCBI Taxonomy" id="1983721"/>
    <lineage>
        <taxon>Bacteria</taxon>
        <taxon>Bacillati</taxon>
        <taxon>Bacillota</taxon>
        <taxon>Bacilli</taxon>
        <taxon>Bacillales</taxon>
        <taxon>Bacillaceae</taxon>
        <taxon>Metabacillus</taxon>
    </lineage>
</organism>
<dbReference type="GO" id="GO:0005829">
    <property type="term" value="C:cytosol"/>
    <property type="evidence" value="ECO:0007669"/>
    <property type="project" value="TreeGrafter"/>
</dbReference>